<dbReference type="KEGG" id="huw:FPZ11_10900"/>
<evidence type="ECO:0000313" key="2">
    <source>
        <dbReference type="Proteomes" id="UP000320216"/>
    </source>
</evidence>
<dbReference type="SUPFAM" id="SSF54593">
    <property type="entry name" value="Glyoxalase/Bleomycin resistance protein/Dihydroxybiphenyl dioxygenase"/>
    <property type="match status" value="2"/>
</dbReference>
<protein>
    <submittedName>
        <fullName evidence="1">Glyoxalase</fullName>
    </submittedName>
</protein>
<reference evidence="1 2" key="1">
    <citation type="submission" date="2019-07" db="EMBL/GenBank/DDBJ databases">
        <title>Full genome sequence of Humibacter sp. WJ7-1.</title>
        <authorList>
            <person name="Im W.-T."/>
        </authorList>
    </citation>
    <scope>NUCLEOTIDE SEQUENCE [LARGE SCALE GENOMIC DNA]</scope>
    <source>
        <strain evidence="1 2">WJ7-1</strain>
    </source>
</reference>
<dbReference type="Proteomes" id="UP000320216">
    <property type="component" value="Chromosome"/>
</dbReference>
<dbReference type="OrthoDB" id="4825162at2"/>
<proteinExistence type="predicted"/>
<keyword evidence="2" id="KW-1185">Reference proteome</keyword>
<dbReference type="RefSeq" id="WP_146320840.1">
    <property type="nucleotide sequence ID" value="NZ_CP042305.1"/>
</dbReference>
<dbReference type="EMBL" id="CP042305">
    <property type="protein sequence ID" value="QDZ15200.1"/>
    <property type="molecule type" value="Genomic_DNA"/>
</dbReference>
<dbReference type="InterPro" id="IPR029068">
    <property type="entry name" value="Glyas_Bleomycin-R_OHBP_Dase"/>
</dbReference>
<gene>
    <name evidence="1" type="ORF">FPZ11_10900</name>
</gene>
<accession>A0A5B8M6R9</accession>
<organism evidence="1 2">
    <name type="scientific">Humibacter ginsenosidimutans</name>
    <dbReference type="NCBI Taxonomy" id="2599293"/>
    <lineage>
        <taxon>Bacteria</taxon>
        <taxon>Bacillati</taxon>
        <taxon>Actinomycetota</taxon>
        <taxon>Actinomycetes</taxon>
        <taxon>Micrococcales</taxon>
        <taxon>Microbacteriaceae</taxon>
        <taxon>Humibacter</taxon>
    </lineage>
</organism>
<sequence>MNIHSITIEVAHANDVHAAESFYRDALRLADRVAVRVATRPSSGFRGFAPSLILEQPGDVDAAFARALSAGARALKPAAKSLWGYGGSLLAPDGTAWQIASANKTATGEATGKVERVVLLLGVDDFKASKSFYQEHGLTVAKSFGTKYAEFDTGAIQLALYKRAALAKQVGMDATGTGSHRLAVGADGAFIDPDGYAWVVDDTALTADTTR</sequence>
<evidence type="ECO:0000313" key="1">
    <source>
        <dbReference type="EMBL" id="QDZ15200.1"/>
    </source>
</evidence>
<name>A0A5B8M6R9_9MICO</name>
<dbReference type="PANTHER" id="PTHR36503">
    <property type="entry name" value="BLR2520 PROTEIN"/>
    <property type="match status" value="1"/>
</dbReference>
<dbReference type="AlphaFoldDB" id="A0A5B8M6R9"/>
<dbReference type="Gene3D" id="3.10.180.10">
    <property type="entry name" value="2,3-Dihydroxybiphenyl 1,2-Dioxygenase, domain 1"/>
    <property type="match status" value="2"/>
</dbReference>
<dbReference type="PANTHER" id="PTHR36503:SF1">
    <property type="entry name" value="BLR2520 PROTEIN"/>
    <property type="match status" value="1"/>
</dbReference>